<evidence type="ECO:0000313" key="1">
    <source>
        <dbReference type="EMBL" id="CAD8600316.1"/>
    </source>
</evidence>
<name>A0A7S0L2K6_9EUKA</name>
<reference evidence="1" key="1">
    <citation type="submission" date="2021-01" db="EMBL/GenBank/DDBJ databases">
        <authorList>
            <person name="Corre E."/>
            <person name="Pelletier E."/>
            <person name="Niang G."/>
            <person name="Scheremetjew M."/>
            <person name="Finn R."/>
            <person name="Kale V."/>
            <person name="Holt S."/>
            <person name="Cochrane G."/>
            <person name="Meng A."/>
            <person name="Brown T."/>
            <person name="Cohen L."/>
        </authorList>
    </citation>
    <scope>NUCLEOTIDE SEQUENCE</scope>
    <source>
        <strain evidence="1">PLY182g</strain>
    </source>
</reference>
<dbReference type="EMBL" id="HBEY01007480">
    <property type="protein sequence ID" value="CAD8600316.1"/>
    <property type="molecule type" value="Transcribed_RNA"/>
</dbReference>
<proteinExistence type="predicted"/>
<evidence type="ECO:0008006" key="2">
    <source>
        <dbReference type="Google" id="ProtNLM"/>
    </source>
</evidence>
<accession>A0A7S0L2K6</accession>
<dbReference type="AlphaFoldDB" id="A0A7S0L2K6"/>
<sequence>MDDRALRELFVVPFECSALLNAHAQCIARTGEWRECTATQEAKDACIEHGERRRFELERQCRRWKRLYQSCLLIGLGADCTKQLESFRSCVGDALQQLPAQTVDR</sequence>
<organism evidence="1">
    <name type="scientific">Coccolithus braarudii</name>
    <dbReference type="NCBI Taxonomy" id="221442"/>
    <lineage>
        <taxon>Eukaryota</taxon>
        <taxon>Haptista</taxon>
        <taxon>Haptophyta</taxon>
        <taxon>Prymnesiophyceae</taxon>
        <taxon>Coccolithales</taxon>
        <taxon>Coccolithaceae</taxon>
        <taxon>Coccolithus</taxon>
    </lineage>
</organism>
<protein>
    <recommendedName>
        <fullName evidence="2">IMS import disulfide relay-system CHCH-CHCH-like Cx9C domain-containing protein</fullName>
    </recommendedName>
</protein>
<gene>
    <name evidence="1" type="ORF">CPEL01642_LOCUS3646</name>
</gene>